<keyword evidence="3" id="KW-1185">Reference proteome</keyword>
<name>A0ABN9XR83_9DINO</name>
<evidence type="ECO:0000313" key="2">
    <source>
        <dbReference type="EMBL" id="CAK0902476.1"/>
    </source>
</evidence>
<feature type="compositionally biased region" description="Low complexity" evidence="1">
    <location>
        <begin position="1043"/>
        <end position="1055"/>
    </location>
</feature>
<reference evidence="2" key="1">
    <citation type="submission" date="2023-10" db="EMBL/GenBank/DDBJ databases">
        <authorList>
            <person name="Chen Y."/>
            <person name="Shah S."/>
            <person name="Dougan E. K."/>
            <person name="Thang M."/>
            <person name="Chan C."/>
        </authorList>
    </citation>
    <scope>NUCLEOTIDE SEQUENCE [LARGE SCALE GENOMIC DNA]</scope>
</reference>
<proteinExistence type="predicted"/>
<evidence type="ECO:0000313" key="3">
    <source>
        <dbReference type="Proteomes" id="UP001189429"/>
    </source>
</evidence>
<organism evidence="2 3">
    <name type="scientific">Prorocentrum cordatum</name>
    <dbReference type="NCBI Taxonomy" id="2364126"/>
    <lineage>
        <taxon>Eukaryota</taxon>
        <taxon>Sar</taxon>
        <taxon>Alveolata</taxon>
        <taxon>Dinophyceae</taxon>
        <taxon>Prorocentrales</taxon>
        <taxon>Prorocentraceae</taxon>
        <taxon>Prorocentrum</taxon>
    </lineage>
</organism>
<accession>A0ABN9XR83</accession>
<feature type="region of interest" description="Disordered" evidence="1">
    <location>
        <begin position="1025"/>
        <end position="1073"/>
    </location>
</feature>
<dbReference type="EMBL" id="CAUYUJ010021073">
    <property type="protein sequence ID" value="CAK0902476.1"/>
    <property type="molecule type" value="Genomic_DNA"/>
</dbReference>
<gene>
    <name evidence="2" type="ORF">PCOR1329_LOCUS79077</name>
</gene>
<evidence type="ECO:0000256" key="1">
    <source>
        <dbReference type="SAM" id="MobiDB-lite"/>
    </source>
</evidence>
<comment type="caution">
    <text evidence="2">The sequence shown here is derived from an EMBL/GenBank/DDBJ whole genome shotgun (WGS) entry which is preliminary data.</text>
</comment>
<feature type="non-terminal residue" evidence="2">
    <location>
        <position position="1166"/>
    </location>
</feature>
<protein>
    <recommendedName>
        <fullName evidence="4">FACT complex subunit</fullName>
    </recommendedName>
</protein>
<dbReference type="Proteomes" id="UP001189429">
    <property type="component" value="Unassembled WGS sequence"/>
</dbReference>
<sequence length="1166" mass="128519">MALLHGGLAQRMRDAKKIKELASGPVVAEHTLKQIDRAADLRARKQPKVKKRGQHKCWLPTASLRCCFGHVVRRGGQRGSRRVTYLAMSGHSVSDVFEGGHTHIQNTMDAGALAVWRLQQERMRSLPFAQLCIIKITFDETETVVSMRGSGQSVRSLFMLHGEVRSFERMGGPGVRHQLMLPPAVLSNTKTECFWNAIMSRLPDTLADIKRRCKCMAIVIGSDSAKSCIKLGKVFKGRTALTAGLDGCVSVWAPCLMHMAALCVFFAMKVHGVLVPLFCACVLMRQSKVFPAFVVRAELQIEKMEIVFEEPDGVEETHRYLVSLFAFLEQTRSTALDEDAGPHVRSRRQAAARLSTSLSASLVENGKITKLRHYCTCGCCSSEAEAVEKVKADFKLVLFGVPPDVPACNRWAKVYPPLCYWMVLMAFPFTDPALHEVAQVKCDLSEAAVFNDAGEVGLGEEDTWHKRFRARFRRVLLWVRTETMQRTLAVLTTALRNMIDLFGVFFSEAKFSSEGRHSAFAFCCPSKSPAVRCLGRYFNDMADMGASCWRPVAGAGGWGPKSLYEAGTTNTILVCNLWQRAVRPFDVWPWRLGVIVDEAAPEARKMEVARQLFALRECCVECGIALHVRRVARTEERLLASEEIKAMIREILKAAPSNNIQNEDRFARHRNHAVSARGHAYDGASIASRHLLSEATAWHSRAHDQCWSQLVKDMERARAAAQAARAGEEGDKYLSGWNAFVAANARSEGHQAVRGLRQRWNGLTAAEKAEWSNKRKAPSVNEAEPDLQRLREMVQRLTPWSMGSEDQALSGEEAAPFFNCIKARSREWRQLFGSEVRPTEQPLHVDNDVQCCQAFGFGVCKMDLTADEKKKFQSNLAICHALCQFGGMASEPGEIKNLPLFHLVHADDPERSVLALLGATLHKPFAQAYLKCERAPGAVGDIIDEDLSVSLGVAAFRSEVDVAMFMLQTGGRLAIKLISYEFTTLRTLSVRGVVDITEAVAACVSSVASDYDYIVNMTKMLKQKQFTSSKPKKPSKGGGGGSAAKPAKGAPPKAGEAGGDDESSGSEGEILPPEVDDVPSFVAYWEVKGEVADAPPEVPEGGLEGGAEEDGLPKVVDVGLKDTIEFHDPAGTEVYGRQSILHPGEPKESISFYCRLHSHKMCVTSA</sequence>
<evidence type="ECO:0008006" key="4">
    <source>
        <dbReference type="Google" id="ProtNLM"/>
    </source>
</evidence>